<dbReference type="PANTHER" id="PTHR16220">
    <property type="entry name" value="WD REPEAT PROTEIN 8-RELATED"/>
    <property type="match status" value="1"/>
</dbReference>
<dbReference type="GO" id="GO:1990811">
    <property type="term" value="C:MWP complex"/>
    <property type="evidence" value="ECO:0007669"/>
    <property type="project" value="TreeGrafter"/>
</dbReference>
<dbReference type="EMBL" id="CAJPDS010000049">
    <property type="protein sequence ID" value="CAF9928712.1"/>
    <property type="molecule type" value="Genomic_DNA"/>
</dbReference>
<keyword evidence="2" id="KW-1185">Reference proteome</keyword>
<accession>A0A8H3FTB3</accession>
<dbReference type="GO" id="GO:0005815">
    <property type="term" value="C:microtubule organizing center"/>
    <property type="evidence" value="ECO:0007669"/>
    <property type="project" value="TreeGrafter"/>
</dbReference>
<dbReference type="SUPFAM" id="SSF69322">
    <property type="entry name" value="Tricorn protease domain 2"/>
    <property type="match status" value="1"/>
</dbReference>
<dbReference type="OrthoDB" id="10257284at2759"/>
<dbReference type="InterPro" id="IPR015943">
    <property type="entry name" value="WD40/YVTN_repeat-like_dom_sf"/>
</dbReference>
<protein>
    <recommendedName>
        <fullName evidence="3">Anaphase-promoting complex subunit 4 WD40 domain-containing protein</fullName>
    </recommendedName>
</protein>
<dbReference type="InterPro" id="IPR052778">
    <property type="entry name" value="Centrosome-WD_assoc"/>
</dbReference>
<comment type="caution">
    <text evidence="1">The sequence shown here is derived from an EMBL/GenBank/DDBJ whole genome shotgun (WGS) entry which is preliminary data.</text>
</comment>
<name>A0A8H3FTB3_9LECA</name>
<sequence length="523" mass="57740">MQSSASRSFQCFQTSQQAVPSPDGSLVAAVQHSQLVLRSTIDDQIISSYSLPSTNNNTYRHLKLSHRPCLTGVDNPLRVLVANDDTIHVFEVQSPQWKAVIHSAAGNMGKIAQADFGANEDEVVVFSDFGFKATIWSLVTSRGVEVRDPKGSSRCHDYRPKTKHWAILTRELARDNLLILAPGTHEILENVELPTVDAQGVKWSSDGLWLAIWDTASSGYRVLIYTADGHLFKTFTGGQTVDEIGLGIKNIAWGPHGKHLAIGDYDDRVTILANTSFHPISSYTHLSSIDPPQMDVWEEQIHNSQSRTYVKVTRPSSPPSQSSLLGRNESITGISLIAFNTDGALLASRSDSTPSTLWICSTTSQKPVAVLIHHAAIRSVHWHPTTADMLLIHCALDNPVVYLWKSSWDMPVIRELRLDTIGGRMEASWLFRETHELSALMIGNASNYTTARISADGELLAPSNVQQPDDQGPDDRFDGSLIDLSPIKLPQDDASFEDYEHSNANTGELDDTFHFRHLAKTTA</sequence>
<dbReference type="Proteomes" id="UP000664521">
    <property type="component" value="Unassembled WGS sequence"/>
</dbReference>
<organism evidence="1 2">
    <name type="scientific">Heterodermia speciosa</name>
    <dbReference type="NCBI Taxonomy" id="116794"/>
    <lineage>
        <taxon>Eukaryota</taxon>
        <taxon>Fungi</taxon>
        <taxon>Dikarya</taxon>
        <taxon>Ascomycota</taxon>
        <taxon>Pezizomycotina</taxon>
        <taxon>Lecanoromycetes</taxon>
        <taxon>OSLEUM clade</taxon>
        <taxon>Lecanoromycetidae</taxon>
        <taxon>Caliciales</taxon>
        <taxon>Physciaceae</taxon>
        <taxon>Heterodermia</taxon>
    </lineage>
</organism>
<gene>
    <name evidence="1" type="ORF">HETSPECPRED_006904</name>
</gene>
<dbReference type="AlphaFoldDB" id="A0A8H3FTB3"/>
<evidence type="ECO:0000313" key="1">
    <source>
        <dbReference type="EMBL" id="CAF9928712.1"/>
    </source>
</evidence>
<reference evidence="1" key="1">
    <citation type="submission" date="2021-03" db="EMBL/GenBank/DDBJ databases">
        <authorList>
            <person name="Tagirdzhanova G."/>
        </authorList>
    </citation>
    <scope>NUCLEOTIDE SEQUENCE</scope>
</reference>
<dbReference type="Gene3D" id="2.130.10.10">
    <property type="entry name" value="YVTN repeat-like/Quinoprotein amine dehydrogenase"/>
    <property type="match status" value="2"/>
</dbReference>
<dbReference type="PANTHER" id="PTHR16220:SF0">
    <property type="entry name" value="WD REPEAT-CONTAINING PROTEIN WRAP73"/>
    <property type="match status" value="1"/>
</dbReference>
<proteinExistence type="predicted"/>
<evidence type="ECO:0000313" key="2">
    <source>
        <dbReference type="Proteomes" id="UP000664521"/>
    </source>
</evidence>
<evidence type="ECO:0008006" key="3">
    <source>
        <dbReference type="Google" id="ProtNLM"/>
    </source>
</evidence>
<dbReference type="GO" id="GO:1990810">
    <property type="term" value="P:microtubule anchoring at mitotic spindle pole body"/>
    <property type="evidence" value="ECO:0007669"/>
    <property type="project" value="TreeGrafter"/>
</dbReference>